<dbReference type="PANTHER" id="PTHR33129:SF1">
    <property type="entry name" value="ATP-BINDING PROTEIN"/>
    <property type="match status" value="1"/>
</dbReference>
<protein>
    <recommendedName>
        <fullName evidence="3">Crinkler (CRN) family protein</fullName>
    </recommendedName>
</protein>
<accession>A0A8T1VPM6</accession>
<keyword evidence="2" id="KW-1185">Reference proteome</keyword>
<reference evidence="1" key="1">
    <citation type="submission" date="2021-02" db="EMBL/GenBank/DDBJ databases">
        <authorList>
            <person name="Palmer J.M."/>
        </authorList>
    </citation>
    <scope>NUCLEOTIDE SEQUENCE</scope>
    <source>
        <strain evidence="1">SCRP23</strain>
    </source>
</reference>
<organism evidence="1 2">
    <name type="scientific">Phytophthora boehmeriae</name>
    <dbReference type="NCBI Taxonomy" id="109152"/>
    <lineage>
        <taxon>Eukaryota</taxon>
        <taxon>Sar</taxon>
        <taxon>Stramenopiles</taxon>
        <taxon>Oomycota</taxon>
        <taxon>Peronosporomycetes</taxon>
        <taxon>Peronosporales</taxon>
        <taxon>Peronosporaceae</taxon>
        <taxon>Phytophthora</taxon>
    </lineage>
</organism>
<dbReference type="OrthoDB" id="160196at2759"/>
<evidence type="ECO:0008006" key="3">
    <source>
        <dbReference type="Google" id="ProtNLM"/>
    </source>
</evidence>
<dbReference type="EMBL" id="JAGDFL010000743">
    <property type="protein sequence ID" value="KAG7382003.1"/>
    <property type="molecule type" value="Genomic_DNA"/>
</dbReference>
<name>A0A8T1VPM6_9STRA</name>
<gene>
    <name evidence="1" type="ORF">PHYBOEH_010675</name>
</gene>
<dbReference type="Proteomes" id="UP000693981">
    <property type="component" value="Unassembled WGS sequence"/>
</dbReference>
<proteinExistence type="predicted"/>
<comment type="caution">
    <text evidence="1">The sequence shown here is derived from an EMBL/GenBank/DDBJ whole genome shotgun (WGS) entry which is preliminary data.</text>
</comment>
<sequence>MWMPLHITQKQVKEGVSDTIDLTPLDVAGAPLNLVGLSDEDVQSRLTKEDVKAGKVPLHVLVKLPEHVADAASSRPVVPLPRTTALNEPERYAEECKSLDDWGANAVHEIPLIWSFMSRLGGCTTSGEIFWRLENKQVVSLLVDGWFRESSFNAKKRSILMGSPGMGKSTLLCVMAFHLVFKRKKHVLVYRQLTKLEEEDCLLYLGYEGGKVMYFSVSSCEVSEAKRIYRTLRGQHGVSNVWLLLDGFRYQDIPEGVRTFRMLVTSQQVDLKSQEQTDAYCCLLPCWSKKDLWSMGGLIYKFATEDMEERFYYSGGSVHEFTLATSETIRRAIDGAISDVDDLLNLPSNKSSALTKRSQVDRLLHMFVQDTSDIDNFIARRYWELIIDSEYAVLALSVKLNSDALFRIYAWAKSAGHGSLAGSVFKIYFHRLAADNTLKLYVSEYDPPETWKPNEPRHFKVKQVGLRNGGAICCGTASKYESDLVAWRDDEKLTYWFPACHDFPSIDSVVKLESASGKKSNVAYLQITVAAEHVIDSKQLEKMNAIFFPDDVKNAGDTEPPLYIAVCPDVESCKAFILKPAPEVLAARKTCRVFVGYYAEFAIVTAADGTMNSVSAKALPPPPPYNLRKRLRTE</sequence>
<evidence type="ECO:0000313" key="2">
    <source>
        <dbReference type="Proteomes" id="UP000693981"/>
    </source>
</evidence>
<dbReference type="InterPro" id="IPR052980">
    <property type="entry name" value="Crinkler_effector"/>
</dbReference>
<evidence type="ECO:0000313" key="1">
    <source>
        <dbReference type="EMBL" id="KAG7382003.1"/>
    </source>
</evidence>
<dbReference type="PANTHER" id="PTHR33129">
    <property type="entry name" value="PROTEIN KINASE DOMAIN-CONTAINING PROTEIN-RELATED"/>
    <property type="match status" value="1"/>
</dbReference>
<dbReference type="AlphaFoldDB" id="A0A8T1VPM6"/>